<organism evidence="7">
    <name type="scientific">Coralloluteibacterium stylophorae</name>
    <dbReference type="NCBI Taxonomy" id="1776034"/>
    <lineage>
        <taxon>Bacteria</taxon>
        <taxon>Pseudomonadati</taxon>
        <taxon>Pseudomonadota</taxon>
        <taxon>Gammaproteobacteria</taxon>
        <taxon>Lysobacterales</taxon>
        <taxon>Lysobacteraceae</taxon>
        <taxon>Coralloluteibacterium</taxon>
    </lineage>
</organism>
<evidence type="ECO:0000256" key="1">
    <source>
        <dbReference type="ARBA" id="ARBA00022737"/>
    </source>
</evidence>
<dbReference type="Pfam" id="PF23892">
    <property type="entry name" value="Ig_CycH"/>
    <property type="match status" value="1"/>
</dbReference>
<evidence type="ECO:0000256" key="3">
    <source>
        <dbReference type="ARBA" id="ARBA00022803"/>
    </source>
</evidence>
<proteinExistence type="predicted"/>
<keyword evidence="1" id="KW-0677">Repeat</keyword>
<keyword evidence="9" id="KW-1185">Reference proteome</keyword>
<dbReference type="RefSeq" id="WP_211927092.1">
    <property type="nucleotide sequence ID" value="NZ_JAGQFT020000006.1"/>
</dbReference>
<reference evidence="8 9" key="1">
    <citation type="journal article" date="2021" name="Microbiol. Resour. Announc.">
        <title>Draft Genome Sequence of Coralloluteibacterium stylophorae LMG 29479T.</title>
        <authorList>
            <person name="Karlyshev A.V."/>
            <person name="Kudryashova E.B."/>
            <person name="Ariskina E.V."/>
            <person name="Conroy A.P."/>
            <person name="Abidueva E.Y."/>
        </authorList>
    </citation>
    <scope>NUCLEOTIDE SEQUENCE [LARGE SCALE GENOMIC DNA]</scope>
    <source>
        <strain evidence="8 9">LMG 29479</strain>
    </source>
</reference>
<keyword evidence="3 4" id="KW-0802">TPR repeat</keyword>
<evidence type="ECO:0000256" key="2">
    <source>
        <dbReference type="ARBA" id="ARBA00022748"/>
    </source>
</evidence>
<dbReference type="PANTHER" id="PTHR47870:SF1">
    <property type="entry name" value="CYTOCHROME C-TYPE BIOGENESIS PROTEIN CCMH"/>
    <property type="match status" value="1"/>
</dbReference>
<dbReference type="Proteomes" id="UP000675747">
    <property type="component" value="Unassembled WGS sequence"/>
</dbReference>
<dbReference type="PROSITE" id="PS50005">
    <property type="entry name" value="TPR"/>
    <property type="match status" value="1"/>
</dbReference>
<feature type="domain" description="Cytochrome c-type biogenesis protein H Ig-like" evidence="5">
    <location>
        <begin position="226"/>
        <end position="334"/>
    </location>
</feature>
<evidence type="ECO:0000259" key="6">
    <source>
        <dbReference type="Pfam" id="PF23914"/>
    </source>
</evidence>
<evidence type="ECO:0000313" key="9">
    <source>
        <dbReference type="Proteomes" id="UP000675747"/>
    </source>
</evidence>
<dbReference type="GO" id="GO:0017004">
    <property type="term" value="P:cytochrome complex assembly"/>
    <property type="evidence" value="ECO:0007669"/>
    <property type="project" value="UniProtKB-KW"/>
</dbReference>
<dbReference type="InterPro" id="IPR051263">
    <property type="entry name" value="C-type_cytochrome_biogenesis"/>
</dbReference>
<dbReference type="Pfam" id="PF23914">
    <property type="entry name" value="TPR_CcmH_CycH"/>
    <property type="match status" value="1"/>
</dbReference>
<dbReference type="InterPro" id="IPR056413">
    <property type="entry name" value="TPR_CcmH_CycH"/>
</dbReference>
<evidence type="ECO:0000259" key="5">
    <source>
        <dbReference type="Pfam" id="PF23892"/>
    </source>
</evidence>
<feature type="domain" description="Cytochrome c-type biogenesis protein H TPR" evidence="6">
    <location>
        <begin position="61"/>
        <end position="195"/>
    </location>
</feature>
<name>A0A8J7VWL8_9GAMM</name>
<evidence type="ECO:0000313" key="8">
    <source>
        <dbReference type="EMBL" id="MBS7457559.1"/>
    </source>
</evidence>
<dbReference type="AlphaFoldDB" id="A0A8J7VWL8"/>
<dbReference type="InterPro" id="IPR019734">
    <property type="entry name" value="TPR_rpt"/>
</dbReference>
<reference evidence="7" key="2">
    <citation type="submission" date="2021-04" db="EMBL/GenBank/DDBJ databases">
        <authorList>
            <person name="Karlyshev A.V."/>
        </authorList>
    </citation>
    <scope>NUCLEOTIDE SEQUENCE</scope>
    <source>
        <strain evidence="7">LMG 29479</strain>
    </source>
</reference>
<dbReference type="EMBL" id="JAGQFT020000006">
    <property type="protein sequence ID" value="MBS7457559.1"/>
    <property type="molecule type" value="Genomic_DNA"/>
</dbReference>
<dbReference type="SUPFAM" id="SSF48452">
    <property type="entry name" value="TPR-like"/>
    <property type="match status" value="1"/>
</dbReference>
<feature type="repeat" description="TPR" evidence="4">
    <location>
        <begin position="90"/>
        <end position="123"/>
    </location>
</feature>
<gene>
    <name evidence="8" type="ORF">KB893_010470</name>
    <name evidence="7" type="ORF">KB893_11725</name>
</gene>
<keyword evidence="2" id="KW-0201">Cytochrome c-type biogenesis</keyword>
<dbReference type="Gene3D" id="1.25.40.10">
    <property type="entry name" value="Tetratricopeptide repeat domain"/>
    <property type="match status" value="1"/>
</dbReference>
<dbReference type="InterPro" id="IPR011990">
    <property type="entry name" value="TPR-like_helical_dom_sf"/>
</dbReference>
<comment type="caution">
    <text evidence="7">The sequence shown here is derived from an EMBL/GenBank/DDBJ whole genome shotgun (WGS) entry which is preliminary data.</text>
</comment>
<accession>A0A8J7VWL8</accession>
<sequence length="338" mass="35390">MTVFVACALGLVLVALAVLVRPLLRSAPVAATALALGLPLATGAAYMALGTPAALDPAARTPRSTPATPADMAAAVEQLAAEMERNPGNIEGWLLLARSRKAQQRYDDAERALEQASRLAPDDPDILVDLAETMTLAGPSRVIGPEAVALLERALALHPRHQRASWFLGVQAIQAGEPARAVALWEAILPTVDAATATALREQIARARAEAGMPPAEDAPPAAAALRVRVALAPEFAGAVDDGDTLYVFARQPDGAPMPVAATRLAVATWPVEVSLGDADSPMPTLRLSDLDEAEVVARISRSGDVAAASGDLESTPRRVRLGDEPVPVEIEIDRRRP</sequence>
<evidence type="ECO:0000313" key="7">
    <source>
        <dbReference type="EMBL" id="MBR0563174.1"/>
    </source>
</evidence>
<evidence type="ECO:0000256" key="4">
    <source>
        <dbReference type="PROSITE-ProRule" id="PRU00339"/>
    </source>
</evidence>
<dbReference type="InterPro" id="IPR056412">
    <property type="entry name" value="Ig_CycH"/>
</dbReference>
<protein>
    <submittedName>
        <fullName evidence="7">Tetratricopeptide repeat protein</fullName>
    </submittedName>
</protein>
<dbReference type="PANTHER" id="PTHR47870">
    <property type="entry name" value="CYTOCHROME C-TYPE BIOGENESIS PROTEIN CCMH"/>
    <property type="match status" value="1"/>
</dbReference>
<dbReference type="EMBL" id="JAGQFT010000105">
    <property type="protein sequence ID" value="MBR0563174.1"/>
    <property type="molecule type" value="Genomic_DNA"/>
</dbReference>